<gene>
    <name evidence="7" type="ORF">D910_01365</name>
</gene>
<dbReference type="GO" id="GO:0004521">
    <property type="term" value="F:RNA endonuclease activity"/>
    <property type="evidence" value="ECO:0007669"/>
    <property type="project" value="TreeGrafter"/>
</dbReference>
<dbReference type="InterPro" id="IPR044925">
    <property type="entry name" value="His-Me_finger_sf"/>
</dbReference>
<dbReference type="FunFam" id="3.40.570.10:FF:000007">
    <property type="entry name" value="Alkaline nuclease"/>
    <property type="match status" value="1"/>
</dbReference>
<evidence type="ECO:0000256" key="3">
    <source>
        <dbReference type="ARBA" id="ARBA00022759"/>
    </source>
</evidence>
<dbReference type="GO" id="GO:0005743">
    <property type="term" value="C:mitochondrial inner membrane"/>
    <property type="evidence" value="ECO:0007669"/>
    <property type="project" value="TreeGrafter"/>
</dbReference>
<organism evidence="7 8">
    <name type="scientific">Dendroctonus ponderosae</name>
    <name type="common">Mountain pine beetle</name>
    <dbReference type="NCBI Taxonomy" id="77166"/>
    <lineage>
        <taxon>Eukaryota</taxon>
        <taxon>Metazoa</taxon>
        <taxon>Ecdysozoa</taxon>
        <taxon>Arthropoda</taxon>
        <taxon>Hexapoda</taxon>
        <taxon>Insecta</taxon>
        <taxon>Pterygota</taxon>
        <taxon>Neoptera</taxon>
        <taxon>Endopterygota</taxon>
        <taxon>Coleoptera</taxon>
        <taxon>Polyphaga</taxon>
        <taxon>Cucujiformia</taxon>
        <taxon>Curculionidae</taxon>
        <taxon>Scolytinae</taxon>
        <taxon>Dendroctonus</taxon>
    </lineage>
</organism>
<name>U4TRF2_DENPD</name>
<feature type="domain" description="DNA/RNA non-specific endonuclease/pyrophosphatase/phosphodiesterase" evidence="6">
    <location>
        <begin position="108"/>
        <end position="348"/>
    </location>
</feature>
<dbReference type="Pfam" id="PF01223">
    <property type="entry name" value="Endonuclease_NS"/>
    <property type="match status" value="1"/>
</dbReference>
<proteinExistence type="inferred from homology"/>
<keyword evidence="3" id="KW-0378">Hydrolase</keyword>
<dbReference type="Gene3D" id="3.40.570.10">
    <property type="entry name" value="Extracellular Endonuclease, subunit A"/>
    <property type="match status" value="1"/>
</dbReference>
<evidence type="ECO:0000313" key="8">
    <source>
        <dbReference type="Proteomes" id="UP000030742"/>
    </source>
</evidence>
<dbReference type="OrthoDB" id="5960141at2759"/>
<dbReference type="STRING" id="77166.U4TRF2"/>
<sequence>MPMVLQPGELNFMYPENGDAVLKISANTTIVLACPGQNITFDSSTIYRNVTSASCVSGSNLNVDSKTFAWENITCDGTLSRMAKVTDNKCENNGTEIEIGFQLTQDFFSRVFLICFDENAQRALYSKVSISGAINKRNIVTNPGWVQTQDIFSIKNPNSYYNRITQRQTINTLLGLPGNSTMYIKDNSNYFLSRGHITAKADNFYPAQQQASFFLLNVAPQWQTCNANNWQTVEISVRDYAEAKRVDLLQWTGVYGLATLPHSKTGQLVQLYLYTQNNTKALPVPELYWKIAYEPIKQKGIVLIVVNNPYLETYQRICEDIADKITWINWDRNNQIKGFAYACTVDSFRKVVSYFPELTVQGVLL</sequence>
<keyword evidence="5" id="KW-0479">Metal-binding</keyword>
<dbReference type="Proteomes" id="UP000030742">
    <property type="component" value="Unassembled WGS sequence"/>
</dbReference>
<dbReference type="EMBL" id="KB631041">
    <property type="protein sequence ID" value="ERL84039.1"/>
    <property type="molecule type" value="Genomic_DNA"/>
</dbReference>
<keyword evidence="2" id="KW-0540">Nuclease</keyword>
<dbReference type="GO" id="GO:0005634">
    <property type="term" value="C:nucleus"/>
    <property type="evidence" value="ECO:0007669"/>
    <property type="project" value="TreeGrafter"/>
</dbReference>
<dbReference type="InterPro" id="IPR001604">
    <property type="entry name" value="Endo_G_ENPP1-like_dom"/>
</dbReference>
<dbReference type="SUPFAM" id="SSF54060">
    <property type="entry name" value="His-Me finger endonucleases"/>
    <property type="match status" value="1"/>
</dbReference>
<dbReference type="GO" id="GO:0006309">
    <property type="term" value="P:apoptotic DNA fragmentation"/>
    <property type="evidence" value="ECO:0007669"/>
    <property type="project" value="TreeGrafter"/>
</dbReference>
<evidence type="ECO:0000256" key="1">
    <source>
        <dbReference type="ARBA" id="ARBA00010052"/>
    </source>
</evidence>
<dbReference type="PANTHER" id="PTHR13966">
    <property type="entry name" value="ENDONUCLEASE RELATED"/>
    <property type="match status" value="1"/>
</dbReference>
<evidence type="ECO:0000256" key="2">
    <source>
        <dbReference type="ARBA" id="ARBA00022722"/>
    </source>
</evidence>
<evidence type="ECO:0000313" key="7">
    <source>
        <dbReference type="EMBL" id="ERL84039.1"/>
    </source>
</evidence>
<accession>U4TRF2</accession>
<dbReference type="InterPro" id="IPR044929">
    <property type="entry name" value="DNA/RNA_non-sp_Endonuclease_sf"/>
</dbReference>
<evidence type="ECO:0000256" key="5">
    <source>
        <dbReference type="PIRSR" id="PIRSR640255-2"/>
    </source>
</evidence>
<dbReference type="GO" id="GO:0000014">
    <property type="term" value="F:single-stranded DNA endodeoxyribonuclease activity"/>
    <property type="evidence" value="ECO:0007669"/>
    <property type="project" value="TreeGrafter"/>
</dbReference>
<dbReference type="PANTHER" id="PTHR13966:SF19">
    <property type="entry name" value="NUCLEASE EXOG, MITOCHONDRIAL"/>
    <property type="match status" value="1"/>
</dbReference>
<reference evidence="7 8" key="1">
    <citation type="journal article" date="2013" name="Genome Biol.">
        <title>Draft genome of the mountain pine beetle, Dendroctonus ponderosae Hopkins, a major forest pest.</title>
        <authorList>
            <person name="Keeling C.I."/>
            <person name="Yuen M.M."/>
            <person name="Liao N.Y."/>
            <person name="Docking T.R."/>
            <person name="Chan S.K."/>
            <person name="Taylor G.A."/>
            <person name="Palmquist D.L."/>
            <person name="Jackman S.D."/>
            <person name="Nguyen A."/>
            <person name="Li M."/>
            <person name="Henderson H."/>
            <person name="Janes J.K."/>
            <person name="Zhao Y."/>
            <person name="Pandoh P."/>
            <person name="Moore R."/>
            <person name="Sperling F.A."/>
            <person name="Huber D.P."/>
            <person name="Birol I."/>
            <person name="Jones S.J."/>
            <person name="Bohlmann J."/>
        </authorList>
    </citation>
    <scope>NUCLEOTIDE SEQUENCE</scope>
</reference>
<dbReference type="GO" id="GO:0046872">
    <property type="term" value="F:metal ion binding"/>
    <property type="evidence" value="ECO:0007669"/>
    <property type="project" value="UniProtKB-KW"/>
</dbReference>
<evidence type="ECO:0000256" key="4">
    <source>
        <dbReference type="PIRSR" id="PIRSR640255-1"/>
    </source>
</evidence>
<feature type="active site" description="Proton acceptor" evidence="4">
    <location>
        <position position="196"/>
    </location>
</feature>
<dbReference type="AlphaFoldDB" id="U4TRF2"/>
<protein>
    <recommendedName>
        <fullName evidence="6">DNA/RNA non-specific endonuclease/pyrophosphatase/phosphodiesterase domain-containing protein</fullName>
    </recommendedName>
</protein>
<keyword evidence="3" id="KW-0255">Endonuclease</keyword>
<dbReference type="GO" id="GO:0003676">
    <property type="term" value="F:nucleic acid binding"/>
    <property type="evidence" value="ECO:0007669"/>
    <property type="project" value="InterPro"/>
</dbReference>
<evidence type="ECO:0000259" key="6">
    <source>
        <dbReference type="SMART" id="SM00892"/>
    </source>
</evidence>
<feature type="binding site" evidence="5">
    <location>
        <position position="226"/>
    </location>
    <ligand>
        <name>Mg(2+)</name>
        <dbReference type="ChEBI" id="CHEBI:18420"/>
        <note>catalytic</note>
    </ligand>
</feature>
<dbReference type="SMART" id="SM00892">
    <property type="entry name" value="Endonuclease_NS"/>
    <property type="match status" value="1"/>
</dbReference>
<comment type="similarity">
    <text evidence="1">Belongs to the DNA/RNA non-specific endonuclease family.</text>
</comment>
<dbReference type="InterPro" id="IPR040255">
    <property type="entry name" value="Non-specific_endonuclease"/>
</dbReference>